<feature type="compositionally biased region" description="Basic and acidic residues" evidence="6">
    <location>
        <begin position="165"/>
        <end position="187"/>
    </location>
</feature>
<evidence type="ECO:0000313" key="8">
    <source>
        <dbReference type="EMBL" id="POF29405.1"/>
    </source>
</evidence>
<evidence type="ECO:0000256" key="2">
    <source>
        <dbReference type="ARBA" id="ARBA00015915"/>
    </source>
</evidence>
<evidence type="ECO:0000256" key="6">
    <source>
        <dbReference type="SAM" id="MobiDB-lite"/>
    </source>
</evidence>
<dbReference type="GO" id="GO:0046872">
    <property type="term" value="F:metal ion binding"/>
    <property type="evidence" value="ECO:0007669"/>
    <property type="project" value="InterPro"/>
</dbReference>
<reference evidence="8 9" key="1">
    <citation type="submission" date="2018-01" db="EMBL/GenBank/DDBJ databases">
        <title>Genomic Encyclopedia of Archaeal and Bacterial Type Strains, Phase II (KMG-II): from individual species to whole genera.</title>
        <authorList>
            <person name="Goeker M."/>
        </authorList>
    </citation>
    <scope>NUCLEOTIDE SEQUENCE [LARGE SCALE GENOMIC DNA]</scope>
    <source>
        <strain evidence="8 9">DSM 17023</strain>
    </source>
</reference>
<protein>
    <recommendedName>
        <fullName evidence="2">High-affinity zinc uptake system protein ZnuA</fullName>
    </recommendedName>
</protein>
<dbReference type="Pfam" id="PF01297">
    <property type="entry name" value="ZnuA"/>
    <property type="match status" value="1"/>
</dbReference>
<dbReference type="Gene3D" id="3.40.50.1980">
    <property type="entry name" value="Nitrogenase molybdenum iron protein domain"/>
    <property type="match status" value="3"/>
</dbReference>
<dbReference type="EMBL" id="PPCN01000009">
    <property type="protein sequence ID" value="POF29405.1"/>
    <property type="molecule type" value="Genomic_DNA"/>
</dbReference>
<comment type="caution">
    <text evidence="8">The sequence shown here is derived from an EMBL/GenBank/DDBJ whole genome shotgun (WGS) entry which is preliminary data.</text>
</comment>
<evidence type="ECO:0000256" key="5">
    <source>
        <dbReference type="ARBA" id="ARBA00022906"/>
    </source>
</evidence>
<gene>
    <name evidence="8" type="ORF">CLV41_109181</name>
</gene>
<dbReference type="OrthoDB" id="7346865at2"/>
<feature type="signal peptide" evidence="7">
    <location>
        <begin position="1"/>
        <end position="36"/>
    </location>
</feature>
<sequence>MKIFPCPKTPLRKTRPGFFLPAAALCLAATATSASADAPAVVTTIKPLHSIASAVMAGVGTPHILIDGAASPHGFALKPSQAFLLQGADVVFWVGPELAPSLAKPISSMAEKAQVVELMDAEGIEHLKVREGANFDAHDHGHEDGHEDDEDHHESHEDHDDNEDHEGHADHEEGHEEHHAGHGEAYDPHIWLNPENGVAIAAVMAETLAGLDPQNAATYRENAAIFTARMETLDGKIATQLAPLSGRKFVVFHDAYHHFEHHFDIEASGAITLSPDALSSADRIAEVRDEIRDLGVTCVFQEPQFDAKLVDVVLEGSTARKATLDPLGTSLTNGPDLYPKLLEDLSDSLADCLKGES</sequence>
<dbReference type="RefSeq" id="WP_103224082.1">
    <property type="nucleotide sequence ID" value="NZ_PPCN01000009.1"/>
</dbReference>
<evidence type="ECO:0000313" key="9">
    <source>
        <dbReference type="Proteomes" id="UP000236959"/>
    </source>
</evidence>
<dbReference type="SUPFAM" id="SSF53807">
    <property type="entry name" value="Helical backbone' metal receptor"/>
    <property type="match status" value="1"/>
</dbReference>
<evidence type="ECO:0000256" key="1">
    <source>
        <dbReference type="ARBA" id="ARBA00011028"/>
    </source>
</evidence>
<feature type="chain" id="PRO_5015411708" description="High-affinity zinc uptake system protein ZnuA" evidence="7">
    <location>
        <begin position="37"/>
        <end position="357"/>
    </location>
</feature>
<proteinExistence type="inferred from homology"/>
<dbReference type="PANTHER" id="PTHR42953:SF3">
    <property type="entry name" value="HIGH-AFFINITY ZINC UPTAKE SYSTEM PROTEIN ZNUA"/>
    <property type="match status" value="1"/>
</dbReference>
<feature type="compositionally biased region" description="Basic and acidic residues" evidence="6">
    <location>
        <begin position="136"/>
        <end position="145"/>
    </location>
</feature>
<keyword evidence="5" id="KW-0406">Ion transport</keyword>
<comment type="similarity">
    <text evidence="1">Belongs to the bacterial solute-binding protein 9 family.</text>
</comment>
<dbReference type="InterPro" id="IPR050492">
    <property type="entry name" value="Bact_metal-bind_prot9"/>
</dbReference>
<dbReference type="AlphaFoldDB" id="A0A2S3UNX0"/>
<evidence type="ECO:0000256" key="3">
    <source>
        <dbReference type="ARBA" id="ARBA00022448"/>
    </source>
</evidence>
<evidence type="ECO:0000256" key="4">
    <source>
        <dbReference type="ARBA" id="ARBA00022729"/>
    </source>
</evidence>
<dbReference type="Proteomes" id="UP000236959">
    <property type="component" value="Unassembled WGS sequence"/>
</dbReference>
<evidence type="ECO:0000256" key="7">
    <source>
        <dbReference type="SAM" id="SignalP"/>
    </source>
</evidence>
<organism evidence="8 9">
    <name type="scientific">Roseibium marinum</name>
    <dbReference type="NCBI Taxonomy" id="281252"/>
    <lineage>
        <taxon>Bacteria</taxon>
        <taxon>Pseudomonadati</taxon>
        <taxon>Pseudomonadota</taxon>
        <taxon>Alphaproteobacteria</taxon>
        <taxon>Hyphomicrobiales</taxon>
        <taxon>Stappiaceae</taxon>
        <taxon>Roseibium</taxon>
    </lineage>
</organism>
<name>A0A2S3UNX0_9HYPH</name>
<dbReference type="InterPro" id="IPR006127">
    <property type="entry name" value="ZnuA-like"/>
</dbReference>
<keyword evidence="3" id="KW-0813">Transport</keyword>
<dbReference type="GO" id="GO:0006829">
    <property type="term" value="P:zinc ion transport"/>
    <property type="evidence" value="ECO:0007669"/>
    <property type="project" value="UniProtKB-KW"/>
</dbReference>
<keyword evidence="9" id="KW-1185">Reference proteome</keyword>
<accession>A0A2S3UNX0</accession>
<keyword evidence="5" id="KW-0864">Zinc transport</keyword>
<dbReference type="PANTHER" id="PTHR42953">
    <property type="entry name" value="HIGH-AFFINITY ZINC UPTAKE SYSTEM PROTEIN ZNUA-RELATED"/>
    <property type="match status" value="1"/>
</dbReference>
<keyword evidence="5" id="KW-0862">Zinc</keyword>
<feature type="region of interest" description="Disordered" evidence="6">
    <location>
        <begin position="136"/>
        <end position="189"/>
    </location>
</feature>
<keyword evidence="4 7" id="KW-0732">Signal</keyword>